<accession>A0A502CLT9</accession>
<dbReference type="Pfam" id="PF01551">
    <property type="entry name" value="Peptidase_M23"/>
    <property type="match status" value="1"/>
</dbReference>
<organism evidence="2 3">
    <name type="scientific">Sphingomonas oligophenolica</name>
    <dbReference type="NCBI Taxonomy" id="301154"/>
    <lineage>
        <taxon>Bacteria</taxon>
        <taxon>Pseudomonadati</taxon>
        <taxon>Pseudomonadota</taxon>
        <taxon>Alphaproteobacteria</taxon>
        <taxon>Sphingomonadales</taxon>
        <taxon>Sphingomonadaceae</taxon>
        <taxon>Sphingomonas</taxon>
    </lineage>
</organism>
<evidence type="ECO:0000259" key="1">
    <source>
        <dbReference type="Pfam" id="PF01551"/>
    </source>
</evidence>
<dbReference type="PANTHER" id="PTHR21666:SF270">
    <property type="entry name" value="MUREIN HYDROLASE ACTIVATOR ENVC"/>
    <property type="match status" value="1"/>
</dbReference>
<proteinExistence type="predicted"/>
<dbReference type="OrthoDB" id="9800107at2"/>
<dbReference type="InterPro" id="IPR011055">
    <property type="entry name" value="Dup_hybrid_motif"/>
</dbReference>
<dbReference type="RefSeq" id="WP_140870228.1">
    <property type="nucleotide sequence ID" value="NZ_RCZK01000005.1"/>
</dbReference>
<feature type="domain" description="M23ase beta-sheet core" evidence="1">
    <location>
        <begin position="78"/>
        <end position="179"/>
    </location>
</feature>
<dbReference type="CDD" id="cd12797">
    <property type="entry name" value="M23_peptidase"/>
    <property type="match status" value="1"/>
</dbReference>
<gene>
    <name evidence="2" type="ORF">EAH84_07710</name>
</gene>
<evidence type="ECO:0000313" key="2">
    <source>
        <dbReference type="EMBL" id="TPG12661.1"/>
    </source>
</evidence>
<protein>
    <submittedName>
        <fullName evidence="2">M23 family metallopeptidase</fullName>
    </submittedName>
</protein>
<dbReference type="EMBL" id="RCZK01000005">
    <property type="protein sequence ID" value="TPG12661.1"/>
    <property type="molecule type" value="Genomic_DNA"/>
</dbReference>
<reference evidence="2 3" key="1">
    <citation type="journal article" date="2019" name="Environ. Microbiol.">
        <title>Species interactions and distinct microbial communities in high Arctic permafrost affected cryosols are associated with the CH4 and CO2 gas fluxes.</title>
        <authorList>
            <person name="Altshuler I."/>
            <person name="Hamel J."/>
            <person name="Turney S."/>
            <person name="Magnuson E."/>
            <person name="Levesque R."/>
            <person name="Greer C."/>
            <person name="Whyte L.G."/>
        </authorList>
    </citation>
    <scope>NUCLEOTIDE SEQUENCE [LARGE SCALE GENOMIC DNA]</scope>
    <source>
        <strain evidence="2 3">S5.1</strain>
    </source>
</reference>
<evidence type="ECO:0000313" key="3">
    <source>
        <dbReference type="Proteomes" id="UP000318413"/>
    </source>
</evidence>
<dbReference type="SUPFAM" id="SSF51261">
    <property type="entry name" value="Duplicated hybrid motif"/>
    <property type="match status" value="1"/>
</dbReference>
<dbReference type="AlphaFoldDB" id="A0A502CLT9"/>
<dbReference type="InterPro" id="IPR050570">
    <property type="entry name" value="Cell_wall_metabolism_enzyme"/>
</dbReference>
<dbReference type="Gene3D" id="2.70.70.10">
    <property type="entry name" value="Glucose Permease (Domain IIA)"/>
    <property type="match status" value="1"/>
</dbReference>
<keyword evidence="3" id="KW-1185">Reference proteome</keyword>
<sequence length="196" mass="20802">MTRLGWAILGLIVLAIAGFLSLTRFGGGGPHASQRAAIVPVDEAKSPIPGRLAVPVRGYPRNAIRDNWGDPRGDGTRAHHGTDIMAPAGATAVAVAPGRIEKLFDSKLGGTTLYLRSRDRRWIYYYAHLAGYAPGVVEGMAVTTGTPLGYVGDTGDAGPGNYHLHFGMQRMRADERWYQGEDVDPYPMLAAGGAGG</sequence>
<dbReference type="PANTHER" id="PTHR21666">
    <property type="entry name" value="PEPTIDASE-RELATED"/>
    <property type="match status" value="1"/>
</dbReference>
<dbReference type="GO" id="GO:0004222">
    <property type="term" value="F:metalloendopeptidase activity"/>
    <property type="evidence" value="ECO:0007669"/>
    <property type="project" value="TreeGrafter"/>
</dbReference>
<dbReference type="Proteomes" id="UP000318413">
    <property type="component" value="Unassembled WGS sequence"/>
</dbReference>
<comment type="caution">
    <text evidence="2">The sequence shown here is derived from an EMBL/GenBank/DDBJ whole genome shotgun (WGS) entry which is preliminary data.</text>
</comment>
<name>A0A502CLT9_9SPHN</name>
<dbReference type="InterPro" id="IPR016047">
    <property type="entry name" value="M23ase_b-sheet_dom"/>
</dbReference>